<evidence type="ECO:0000256" key="6">
    <source>
        <dbReference type="RuleBase" id="RU004466"/>
    </source>
</evidence>
<dbReference type="Proteomes" id="UP000613840">
    <property type="component" value="Unassembled WGS sequence"/>
</dbReference>
<comment type="caution">
    <text evidence="7">The sequence shown here is derived from an EMBL/GenBank/DDBJ whole genome shotgun (WGS) entry which is preliminary data.</text>
</comment>
<gene>
    <name evidence="7" type="ORF">GCM10011575_20400</name>
</gene>
<dbReference type="InterPro" id="IPR033749">
    <property type="entry name" value="Polyprenyl_synt_CS"/>
</dbReference>
<evidence type="ECO:0000256" key="1">
    <source>
        <dbReference type="ARBA" id="ARBA00001946"/>
    </source>
</evidence>
<evidence type="ECO:0000313" key="8">
    <source>
        <dbReference type="Proteomes" id="UP000613840"/>
    </source>
</evidence>
<dbReference type="SUPFAM" id="SSF48576">
    <property type="entry name" value="Terpenoid synthases"/>
    <property type="match status" value="1"/>
</dbReference>
<dbReference type="InterPro" id="IPR000092">
    <property type="entry name" value="Polyprenyl_synt"/>
</dbReference>
<evidence type="ECO:0000256" key="5">
    <source>
        <dbReference type="ARBA" id="ARBA00022842"/>
    </source>
</evidence>
<reference evidence="7" key="1">
    <citation type="journal article" date="2014" name="Int. J. Syst. Evol. Microbiol.">
        <title>Complete genome sequence of Corynebacterium casei LMG S-19264T (=DSM 44701T), isolated from a smear-ripened cheese.</title>
        <authorList>
            <consortium name="US DOE Joint Genome Institute (JGI-PGF)"/>
            <person name="Walter F."/>
            <person name="Albersmeier A."/>
            <person name="Kalinowski J."/>
            <person name="Ruckert C."/>
        </authorList>
    </citation>
    <scope>NUCLEOTIDE SEQUENCE</scope>
    <source>
        <strain evidence="7">CGMCC 4.7306</strain>
    </source>
</reference>
<evidence type="ECO:0000256" key="2">
    <source>
        <dbReference type="ARBA" id="ARBA00006706"/>
    </source>
</evidence>
<dbReference type="InterPro" id="IPR008949">
    <property type="entry name" value="Isoprenoid_synthase_dom_sf"/>
</dbReference>
<proteinExistence type="inferred from homology"/>
<comment type="cofactor">
    <cofactor evidence="1">
        <name>Mg(2+)</name>
        <dbReference type="ChEBI" id="CHEBI:18420"/>
    </cofactor>
</comment>
<reference evidence="7" key="2">
    <citation type="submission" date="2020-09" db="EMBL/GenBank/DDBJ databases">
        <authorList>
            <person name="Sun Q."/>
            <person name="Zhou Y."/>
        </authorList>
    </citation>
    <scope>NUCLEOTIDE SEQUENCE</scope>
    <source>
        <strain evidence="7">CGMCC 4.7306</strain>
    </source>
</reference>
<dbReference type="GO" id="GO:0008299">
    <property type="term" value="P:isoprenoid biosynthetic process"/>
    <property type="evidence" value="ECO:0007669"/>
    <property type="project" value="InterPro"/>
</dbReference>
<name>A0A917W2X8_9ACTN</name>
<protein>
    <submittedName>
        <fullName evidence="7">Polyprenyl synthetase</fullName>
    </submittedName>
</protein>
<keyword evidence="4" id="KW-0479">Metal-binding</keyword>
<dbReference type="PANTHER" id="PTHR12001:SF85">
    <property type="entry name" value="SHORT CHAIN ISOPRENYL DIPHOSPHATE SYNTHASE"/>
    <property type="match status" value="1"/>
</dbReference>
<dbReference type="EMBL" id="BMMZ01000004">
    <property type="protein sequence ID" value="GGL61748.1"/>
    <property type="molecule type" value="Genomic_DNA"/>
</dbReference>
<keyword evidence="5" id="KW-0460">Magnesium</keyword>
<dbReference type="AlphaFoldDB" id="A0A917W2X8"/>
<evidence type="ECO:0000256" key="4">
    <source>
        <dbReference type="ARBA" id="ARBA00022723"/>
    </source>
</evidence>
<dbReference type="PROSITE" id="PS00723">
    <property type="entry name" value="POLYPRENYL_SYNTHASE_1"/>
    <property type="match status" value="1"/>
</dbReference>
<keyword evidence="8" id="KW-1185">Reference proteome</keyword>
<dbReference type="SFLD" id="SFLDS00005">
    <property type="entry name" value="Isoprenoid_Synthase_Type_I"/>
    <property type="match status" value="1"/>
</dbReference>
<organism evidence="7 8">
    <name type="scientific">Microlunatus endophyticus</name>
    <dbReference type="NCBI Taxonomy" id="1716077"/>
    <lineage>
        <taxon>Bacteria</taxon>
        <taxon>Bacillati</taxon>
        <taxon>Actinomycetota</taxon>
        <taxon>Actinomycetes</taxon>
        <taxon>Propionibacteriales</taxon>
        <taxon>Propionibacteriaceae</taxon>
        <taxon>Microlunatus</taxon>
    </lineage>
</organism>
<dbReference type="Gene3D" id="1.10.600.10">
    <property type="entry name" value="Farnesyl Diphosphate Synthase"/>
    <property type="match status" value="1"/>
</dbReference>
<evidence type="ECO:0000313" key="7">
    <source>
        <dbReference type="EMBL" id="GGL61748.1"/>
    </source>
</evidence>
<dbReference type="GO" id="GO:0046872">
    <property type="term" value="F:metal ion binding"/>
    <property type="evidence" value="ECO:0007669"/>
    <property type="project" value="UniProtKB-KW"/>
</dbReference>
<dbReference type="CDD" id="cd00685">
    <property type="entry name" value="Trans_IPPS_HT"/>
    <property type="match status" value="1"/>
</dbReference>
<comment type="similarity">
    <text evidence="2 6">Belongs to the FPP/GGPP synthase family.</text>
</comment>
<dbReference type="Pfam" id="PF00348">
    <property type="entry name" value="polyprenyl_synt"/>
    <property type="match status" value="1"/>
</dbReference>
<keyword evidence="3 6" id="KW-0808">Transferase</keyword>
<accession>A0A917W2X8</accession>
<dbReference type="GO" id="GO:0004659">
    <property type="term" value="F:prenyltransferase activity"/>
    <property type="evidence" value="ECO:0007669"/>
    <property type="project" value="InterPro"/>
</dbReference>
<dbReference type="PANTHER" id="PTHR12001">
    <property type="entry name" value="GERANYLGERANYL PYROPHOSPHATE SYNTHASE"/>
    <property type="match status" value="1"/>
</dbReference>
<sequence>MLIDGRRRPQGATLTSGSSVRSLSQEPAFGDHLARVDALLRQVLADATIGWQSDDLGADDQAVDDQAIDDQAIDDHGPTLGDLPELLGQVLFSGGKRLRPIVGLLGFQIAGGRPGTTAEQDLIRVCAALELLHSFALVQDDVMDSSVSRRGRPTAHVLLAARHRDHGAIGRPDQFGESLAVLLGDLAHAEADHLINSCAPEIARRWHRMIIELIRGQVGDLVGAAVGERRPRSALAVAQLKSGGYTIKRPLELGAATAGADQSTLRRLEVYGHEAGSAFALRDDILGVWGDPTVTGKPAGDDLIAGKPTVIIALAHQRLPLSERRLLDRAGSELTKDDVVRLQQVITICGVRAEVETMIQRHVDCATSAVAPLASGNGPRAGAANALIKLAGQVAWRDR</sequence>
<evidence type="ECO:0000256" key="3">
    <source>
        <dbReference type="ARBA" id="ARBA00022679"/>
    </source>
</evidence>